<evidence type="ECO:0000256" key="5">
    <source>
        <dbReference type="ARBA" id="ARBA00023049"/>
    </source>
</evidence>
<comment type="caution">
    <text evidence="8">The sequence shown here is derived from an EMBL/GenBank/DDBJ whole genome shotgun (WGS) entry which is preliminary data.</text>
</comment>
<gene>
    <name evidence="8" type="ORF">CK510_28350</name>
</gene>
<dbReference type="Gene3D" id="3.30.2010.10">
    <property type="entry name" value="Metalloproteases ('zincins'), catalytic domain"/>
    <property type="match status" value="1"/>
</dbReference>
<accession>A0A2A2TAV7</accession>
<evidence type="ECO:0000259" key="7">
    <source>
        <dbReference type="Pfam" id="PF01435"/>
    </source>
</evidence>
<dbReference type="GO" id="GO:0051603">
    <property type="term" value="P:proteolysis involved in protein catabolic process"/>
    <property type="evidence" value="ECO:0007669"/>
    <property type="project" value="TreeGrafter"/>
</dbReference>
<keyword evidence="1 6" id="KW-0645">Protease</keyword>
<reference evidence="8 9" key="1">
    <citation type="submission" date="2017-08" db="EMBL/GenBank/DDBJ databases">
        <title>Draft genome sequence of filamentous cyanobacterium Calothrix elsteri CCALA 953.</title>
        <authorList>
            <person name="Gagunashvili A.N."/>
            <person name="Elster J."/>
            <person name="Andresson O.S."/>
        </authorList>
    </citation>
    <scope>NUCLEOTIDE SEQUENCE [LARGE SCALE GENOMIC DNA]</scope>
    <source>
        <strain evidence="8 9">CCALA 953</strain>
    </source>
</reference>
<evidence type="ECO:0000313" key="8">
    <source>
        <dbReference type="EMBL" id="PAX48287.1"/>
    </source>
</evidence>
<dbReference type="Pfam" id="PF01435">
    <property type="entry name" value="Peptidase_M48"/>
    <property type="match status" value="1"/>
</dbReference>
<keyword evidence="5 6" id="KW-0482">Metalloprotease</keyword>
<organism evidence="8 9">
    <name type="scientific">Brunnivagina elsteri CCALA 953</name>
    <dbReference type="NCBI Taxonomy" id="987040"/>
    <lineage>
        <taxon>Bacteria</taxon>
        <taxon>Bacillati</taxon>
        <taxon>Cyanobacteriota</taxon>
        <taxon>Cyanophyceae</taxon>
        <taxon>Nostocales</taxon>
        <taxon>Calotrichaceae</taxon>
        <taxon>Brunnivagina</taxon>
    </lineage>
</organism>
<dbReference type="InterPro" id="IPR051156">
    <property type="entry name" value="Mito/Outer_Membr_Metalloprot"/>
</dbReference>
<feature type="domain" description="Peptidase M48" evidence="7">
    <location>
        <begin position="60"/>
        <end position="255"/>
    </location>
</feature>
<dbReference type="InterPro" id="IPR001915">
    <property type="entry name" value="Peptidase_M48"/>
</dbReference>
<keyword evidence="4 6" id="KW-0862">Zinc</keyword>
<proteinExistence type="inferred from homology"/>
<comment type="cofactor">
    <cofactor evidence="6">
        <name>Zn(2+)</name>
        <dbReference type="ChEBI" id="CHEBI:29105"/>
    </cofactor>
    <text evidence="6">Binds 1 zinc ion per subunit.</text>
</comment>
<keyword evidence="9" id="KW-1185">Reference proteome</keyword>
<dbReference type="PANTHER" id="PTHR22726">
    <property type="entry name" value="METALLOENDOPEPTIDASE OMA1"/>
    <property type="match status" value="1"/>
</dbReference>
<dbReference type="GO" id="GO:0046872">
    <property type="term" value="F:metal ion binding"/>
    <property type="evidence" value="ECO:0007669"/>
    <property type="project" value="UniProtKB-KW"/>
</dbReference>
<comment type="similarity">
    <text evidence="6">Belongs to the peptidase M48 family.</text>
</comment>
<dbReference type="PANTHER" id="PTHR22726:SF1">
    <property type="entry name" value="METALLOENDOPEPTIDASE OMA1, MITOCHONDRIAL"/>
    <property type="match status" value="1"/>
</dbReference>
<keyword evidence="2" id="KW-0479">Metal-binding</keyword>
<dbReference type="AlphaFoldDB" id="A0A2A2TAV7"/>
<dbReference type="EMBL" id="NTFS01000563">
    <property type="protein sequence ID" value="PAX48287.1"/>
    <property type="molecule type" value="Genomic_DNA"/>
</dbReference>
<evidence type="ECO:0000313" key="9">
    <source>
        <dbReference type="Proteomes" id="UP000218238"/>
    </source>
</evidence>
<evidence type="ECO:0000256" key="6">
    <source>
        <dbReference type="RuleBase" id="RU003983"/>
    </source>
</evidence>
<evidence type="ECO:0000256" key="3">
    <source>
        <dbReference type="ARBA" id="ARBA00022801"/>
    </source>
</evidence>
<dbReference type="Proteomes" id="UP000218238">
    <property type="component" value="Unassembled WGS sequence"/>
</dbReference>
<dbReference type="GO" id="GO:0004222">
    <property type="term" value="F:metalloendopeptidase activity"/>
    <property type="evidence" value="ECO:0007669"/>
    <property type="project" value="InterPro"/>
</dbReference>
<keyword evidence="3 6" id="KW-0378">Hydrolase</keyword>
<evidence type="ECO:0000256" key="2">
    <source>
        <dbReference type="ARBA" id="ARBA00022723"/>
    </source>
</evidence>
<dbReference type="GO" id="GO:0016020">
    <property type="term" value="C:membrane"/>
    <property type="evidence" value="ECO:0007669"/>
    <property type="project" value="TreeGrafter"/>
</dbReference>
<dbReference type="CDD" id="cd07324">
    <property type="entry name" value="M48C_Oma1-like"/>
    <property type="match status" value="1"/>
</dbReference>
<evidence type="ECO:0000256" key="1">
    <source>
        <dbReference type="ARBA" id="ARBA00022670"/>
    </source>
</evidence>
<dbReference type="OrthoDB" id="506195at2"/>
<name>A0A2A2TAV7_9CYAN</name>
<protein>
    <submittedName>
        <fullName evidence="8">Peptidase M48 Ste24p</fullName>
    </submittedName>
</protein>
<sequence>MKTPHPHIHKIISTTLGFSSSILLNLNIPAIAQTVTPPNLSAINSSTSTSQVKPKKTNLQWVYSVAEKVIRANGLDDHPWRFEVSDEYDINAYAGELNKIVIYKGLLDQIHGDDAALAFIISHELAHHTQRHSAQQEETEARLKDKLLKEAETEFTNWIVEERRKSKTPISVAKKDVIKQRIIIQKKQEFDNKIQALSRQHEFEADEIGYTYIVKAGYDIDGGFRVFNLLSRLPSDYTENSTHPPTQLRINALKQVIKKYPWLNLWMDGNERLQINYKSLKFDLSDDGISLRINSRFVSR</sequence>
<evidence type="ECO:0000256" key="4">
    <source>
        <dbReference type="ARBA" id="ARBA00022833"/>
    </source>
</evidence>